<dbReference type="InterPro" id="IPR054545">
    <property type="entry name" value="ApeI-like"/>
</dbReference>
<name>A0A4R3YR61_9GAMM</name>
<dbReference type="Gene3D" id="3.10.129.10">
    <property type="entry name" value="Hotdog Thioesterase"/>
    <property type="match status" value="1"/>
</dbReference>
<evidence type="ECO:0000259" key="1">
    <source>
        <dbReference type="Pfam" id="PF22818"/>
    </source>
</evidence>
<sequence>MLPQEISRRAIADHQRELELLLTPSLFWFRGHFSQLPILPGVAQVDWVLHYARHTGLICGQFGGIENVKFQYPVRPGQRLLLSLEWRQPQRQLQFRYQLIHQPDADEPITVSSGKIKICP</sequence>
<dbReference type="AlphaFoldDB" id="A0A4R3YR61"/>
<feature type="domain" description="ApeI dehydratase-like" evidence="1">
    <location>
        <begin position="13"/>
        <end position="99"/>
    </location>
</feature>
<evidence type="ECO:0000313" key="3">
    <source>
        <dbReference type="Proteomes" id="UP000295719"/>
    </source>
</evidence>
<evidence type="ECO:0000313" key="2">
    <source>
        <dbReference type="EMBL" id="TCV95435.1"/>
    </source>
</evidence>
<dbReference type="InterPro" id="IPR029069">
    <property type="entry name" value="HotDog_dom_sf"/>
</dbReference>
<dbReference type="OrthoDB" id="9812842at2"/>
<organism evidence="2 3">
    <name type="scientific">Biostraticola tofi</name>
    <dbReference type="NCBI Taxonomy" id="466109"/>
    <lineage>
        <taxon>Bacteria</taxon>
        <taxon>Pseudomonadati</taxon>
        <taxon>Pseudomonadota</taxon>
        <taxon>Gammaproteobacteria</taxon>
        <taxon>Enterobacterales</taxon>
        <taxon>Bruguierivoracaceae</taxon>
        <taxon>Biostraticola</taxon>
    </lineage>
</organism>
<dbReference type="Pfam" id="PF22818">
    <property type="entry name" value="ApeI-like"/>
    <property type="match status" value="1"/>
</dbReference>
<proteinExistence type="predicted"/>
<dbReference type="InterPro" id="IPR016962">
    <property type="entry name" value="Dehydrase_ECs4332_prd"/>
</dbReference>
<gene>
    <name evidence="2" type="ORF">EDC52_10537</name>
</gene>
<dbReference type="SUPFAM" id="SSF54637">
    <property type="entry name" value="Thioesterase/thiol ester dehydrase-isomerase"/>
    <property type="match status" value="1"/>
</dbReference>
<comment type="caution">
    <text evidence="2">The sequence shown here is derived from an EMBL/GenBank/DDBJ whole genome shotgun (WGS) entry which is preliminary data.</text>
</comment>
<dbReference type="RefSeq" id="WP_131865546.1">
    <property type="nucleotide sequence ID" value="NZ_SMCR01000005.1"/>
</dbReference>
<accession>A0A4R3YR61</accession>
<dbReference type="Proteomes" id="UP000295719">
    <property type="component" value="Unassembled WGS sequence"/>
</dbReference>
<dbReference type="PIRSF" id="PIRSF030962">
    <property type="entry name" value="Dehydrase_ECs4332_prd"/>
    <property type="match status" value="1"/>
</dbReference>
<keyword evidence="3" id="KW-1185">Reference proteome</keyword>
<protein>
    <submittedName>
        <fullName evidence="2">FabA-like protein</fullName>
    </submittedName>
</protein>
<reference evidence="2 3" key="1">
    <citation type="submission" date="2019-03" db="EMBL/GenBank/DDBJ databases">
        <title>Genomic Encyclopedia of Type Strains, Phase IV (KMG-IV): sequencing the most valuable type-strain genomes for metagenomic binning, comparative biology and taxonomic classification.</title>
        <authorList>
            <person name="Goeker M."/>
        </authorList>
    </citation>
    <scope>NUCLEOTIDE SEQUENCE [LARGE SCALE GENOMIC DNA]</scope>
    <source>
        <strain evidence="2 3">DSM 19580</strain>
    </source>
</reference>
<dbReference type="EMBL" id="SMCR01000005">
    <property type="protein sequence ID" value="TCV95435.1"/>
    <property type="molecule type" value="Genomic_DNA"/>
</dbReference>